<dbReference type="Pfam" id="PF13568">
    <property type="entry name" value="OMP_b-brl_2"/>
    <property type="match status" value="1"/>
</dbReference>
<name>A0ABW5MZG8_9FLAO</name>
<sequence>MRIIRAVIIIISCFLSFLKVQSQNSTEVEPIVASRYLEDQFYAGLAYNVLLNKPEGVIQRNLSYGLQLGFIKDIPINTKRNFGFGLGVGYGTNSYYSNIIAEDLGSDINYRLPIAADSLNRTKFETHAVEFPFELRWRTSNATDYKFWRIYGGVKAAYLFSRKSKFISENKNSNISFQNNDISQWQYGLTLNFGYNTWNVHLYYSLNRLLENNATLNNEAIEIQPLRVGVIFYIL</sequence>
<feature type="domain" description="Outer membrane protein beta-barrel" evidence="1">
    <location>
        <begin position="21"/>
        <end position="210"/>
    </location>
</feature>
<reference evidence="3" key="1">
    <citation type="journal article" date="2019" name="Int. J. Syst. Evol. Microbiol.">
        <title>The Global Catalogue of Microorganisms (GCM) 10K type strain sequencing project: providing services to taxonomists for standard genome sequencing and annotation.</title>
        <authorList>
            <consortium name="The Broad Institute Genomics Platform"/>
            <consortium name="The Broad Institute Genome Sequencing Center for Infectious Disease"/>
            <person name="Wu L."/>
            <person name="Ma J."/>
        </authorList>
    </citation>
    <scope>NUCLEOTIDE SEQUENCE [LARGE SCALE GENOMIC DNA]</scope>
    <source>
        <strain evidence="3">KCTC 52368</strain>
    </source>
</reference>
<dbReference type="EMBL" id="JBHULB010000080">
    <property type="protein sequence ID" value="MFD2588602.1"/>
    <property type="molecule type" value="Genomic_DNA"/>
</dbReference>
<evidence type="ECO:0000259" key="1">
    <source>
        <dbReference type="Pfam" id="PF13568"/>
    </source>
</evidence>
<dbReference type="InterPro" id="IPR025665">
    <property type="entry name" value="Beta-barrel_OMP_2"/>
</dbReference>
<keyword evidence="3" id="KW-1185">Reference proteome</keyword>
<comment type="caution">
    <text evidence="2">The sequence shown here is derived from an EMBL/GenBank/DDBJ whole genome shotgun (WGS) entry which is preliminary data.</text>
</comment>
<evidence type="ECO:0000313" key="2">
    <source>
        <dbReference type="EMBL" id="MFD2588602.1"/>
    </source>
</evidence>
<protein>
    <submittedName>
        <fullName evidence="2">Porin family protein</fullName>
    </submittedName>
</protein>
<dbReference type="Proteomes" id="UP001597526">
    <property type="component" value="Unassembled WGS sequence"/>
</dbReference>
<dbReference type="RefSeq" id="WP_377768096.1">
    <property type="nucleotide sequence ID" value="NZ_JBHULB010000080.1"/>
</dbReference>
<gene>
    <name evidence="2" type="ORF">ACFSQJ_16855</name>
</gene>
<accession>A0ABW5MZG8</accession>
<proteinExistence type="predicted"/>
<evidence type="ECO:0000313" key="3">
    <source>
        <dbReference type="Proteomes" id="UP001597526"/>
    </source>
</evidence>
<organism evidence="2 3">
    <name type="scientific">Croceitalea marina</name>
    <dbReference type="NCBI Taxonomy" id="1775166"/>
    <lineage>
        <taxon>Bacteria</taxon>
        <taxon>Pseudomonadati</taxon>
        <taxon>Bacteroidota</taxon>
        <taxon>Flavobacteriia</taxon>
        <taxon>Flavobacteriales</taxon>
        <taxon>Flavobacteriaceae</taxon>
        <taxon>Croceitalea</taxon>
    </lineage>
</organism>